<reference evidence="1 2" key="1">
    <citation type="journal article" date="2010" name="DNA Res.">
        <title>Genome sequence of Kitasatospora setae NBRC 14216T: an evolutionary snapshot of the family Streptomycetaceae.</title>
        <authorList>
            <person name="Ichikawa N."/>
            <person name="Oguchi A."/>
            <person name="Ikeda H."/>
            <person name="Ishikawa J."/>
            <person name="Kitani S."/>
            <person name="Watanabe Y."/>
            <person name="Nakamura S."/>
            <person name="Katano Y."/>
            <person name="Kishi E."/>
            <person name="Sasagawa M."/>
            <person name="Ankai A."/>
            <person name="Fukui S."/>
            <person name="Hashimoto Y."/>
            <person name="Kamata S."/>
            <person name="Otoguro M."/>
            <person name="Tanikawa S."/>
            <person name="Nihira T."/>
            <person name="Horinouchi S."/>
            <person name="Ohnishi Y."/>
            <person name="Hayakawa M."/>
            <person name="Kuzuyama T."/>
            <person name="Arisawa A."/>
            <person name="Nomoto F."/>
            <person name="Miura H."/>
            <person name="Takahashi Y."/>
            <person name="Fujita N."/>
        </authorList>
    </citation>
    <scope>NUCLEOTIDE SEQUENCE [LARGE SCALE GENOMIC DNA]</scope>
    <source>
        <strain evidence="2">ATCC 33774 / DSM 43861 / JCM 3304 / KCC A-0304 / NBRC 14216 / KM-6054</strain>
    </source>
</reference>
<dbReference type="eggNOG" id="ENOG5032G69">
    <property type="taxonomic scope" value="Bacteria"/>
</dbReference>
<accession>E4N274</accession>
<evidence type="ECO:0000313" key="2">
    <source>
        <dbReference type="Proteomes" id="UP000007076"/>
    </source>
</evidence>
<dbReference type="KEGG" id="ksk:KSE_64980"/>
<dbReference type="HOGENOM" id="CLU_1693169_0_0_11"/>
<gene>
    <name evidence="1" type="ordered locus">KSE_64980</name>
</gene>
<dbReference type="PATRIC" id="fig|452652.3.peg.6522"/>
<protein>
    <submittedName>
        <fullName evidence="1">Uncharacterized protein</fullName>
    </submittedName>
</protein>
<dbReference type="RefSeq" id="WP_014139554.1">
    <property type="nucleotide sequence ID" value="NC_016109.1"/>
</dbReference>
<dbReference type="AlphaFoldDB" id="E4N274"/>
<proteinExistence type="predicted"/>
<dbReference type="Proteomes" id="UP000007076">
    <property type="component" value="Chromosome"/>
</dbReference>
<organism evidence="1 2">
    <name type="scientific">Kitasatospora setae (strain ATCC 33774 / DSM 43861 / JCM 3304 / KCC A-0304 / NBRC 14216 / KM-6054)</name>
    <name type="common">Streptomyces setae</name>
    <dbReference type="NCBI Taxonomy" id="452652"/>
    <lineage>
        <taxon>Bacteria</taxon>
        <taxon>Bacillati</taxon>
        <taxon>Actinomycetota</taxon>
        <taxon>Actinomycetes</taxon>
        <taxon>Kitasatosporales</taxon>
        <taxon>Streptomycetaceae</taxon>
        <taxon>Kitasatospora</taxon>
    </lineage>
</organism>
<dbReference type="EMBL" id="AP010968">
    <property type="protein sequence ID" value="BAJ32258.1"/>
    <property type="molecule type" value="Genomic_DNA"/>
</dbReference>
<name>E4N274_KITSK</name>
<evidence type="ECO:0000313" key="1">
    <source>
        <dbReference type="EMBL" id="BAJ32258.1"/>
    </source>
</evidence>
<keyword evidence="2" id="KW-1185">Reference proteome</keyword>
<sequence length="155" mass="17249">MGWELTFERPDGAGDPAYRFDSAGMRPVRRTMERLGMLSYDEPPPWPSPTEHGLTPADFAAALDGRTSERMRAFRSACRVVTDWAAERPTGIPAYKFGGTNDGWLVTPAEIRSALATLAAHPAWARTVVLRGQPSWTEWIDYLERATAHGGFRVE</sequence>